<sequence>MKRLLLPFLSLTGILWLTAGWLAWVIQNGVGMLSGIVLGGIVALAAINLLRTCVSIMPARTFLAFLTLSLLLFSTILLLRWQPAVWQRIVQSAAFVLALVGLTIGVDKLTGRGWQFTQDQLRGLLAGSILLVAAAYLLPGVIFMLSITADHAGWLSKASLLLASFRFP</sequence>
<keyword evidence="1" id="KW-1133">Transmembrane helix</keyword>
<feature type="transmembrane region" description="Helical" evidence="1">
    <location>
        <begin position="85"/>
        <end position="104"/>
    </location>
</feature>
<dbReference type="AlphaFoldDB" id="A0A7C4Q0S9"/>
<name>A0A7C4Q0S9_9CHLR</name>
<accession>A0A7C4Q0S9</accession>
<keyword evidence="1" id="KW-0812">Transmembrane</keyword>
<feature type="transmembrane region" description="Helical" evidence="1">
    <location>
        <begin position="62"/>
        <end position="79"/>
    </location>
</feature>
<keyword evidence="1" id="KW-0472">Membrane</keyword>
<dbReference type="EMBL" id="DSXR01000039">
    <property type="protein sequence ID" value="HGS86544.1"/>
    <property type="molecule type" value="Genomic_DNA"/>
</dbReference>
<protein>
    <submittedName>
        <fullName evidence="2">Uncharacterized protein</fullName>
    </submittedName>
</protein>
<comment type="caution">
    <text evidence="2">The sequence shown here is derived from an EMBL/GenBank/DDBJ whole genome shotgun (WGS) entry which is preliminary data.</text>
</comment>
<feature type="transmembrane region" description="Helical" evidence="1">
    <location>
        <begin position="30"/>
        <end position="50"/>
    </location>
</feature>
<feature type="transmembrane region" description="Helical" evidence="1">
    <location>
        <begin position="124"/>
        <end position="147"/>
    </location>
</feature>
<evidence type="ECO:0000256" key="1">
    <source>
        <dbReference type="SAM" id="Phobius"/>
    </source>
</evidence>
<evidence type="ECO:0000313" key="2">
    <source>
        <dbReference type="EMBL" id="HGS86544.1"/>
    </source>
</evidence>
<gene>
    <name evidence="2" type="ORF">ENT17_02890</name>
</gene>
<organism evidence="2">
    <name type="scientific">Bellilinea caldifistulae</name>
    <dbReference type="NCBI Taxonomy" id="360411"/>
    <lineage>
        <taxon>Bacteria</taxon>
        <taxon>Bacillati</taxon>
        <taxon>Chloroflexota</taxon>
        <taxon>Anaerolineae</taxon>
        <taxon>Anaerolineales</taxon>
        <taxon>Anaerolineaceae</taxon>
        <taxon>Bellilinea</taxon>
    </lineage>
</organism>
<proteinExistence type="predicted"/>
<reference evidence="2" key="1">
    <citation type="journal article" date="2020" name="mSystems">
        <title>Genome- and Community-Level Interaction Insights into Carbon Utilization and Element Cycling Functions of Hydrothermarchaeota in Hydrothermal Sediment.</title>
        <authorList>
            <person name="Zhou Z."/>
            <person name="Liu Y."/>
            <person name="Xu W."/>
            <person name="Pan J."/>
            <person name="Luo Z.H."/>
            <person name="Li M."/>
        </authorList>
    </citation>
    <scope>NUCLEOTIDE SEQUENCE [LARGE SCALE GENOMIC DNA]</scope>
    <source>
        <strain evidence="2">SpSt-556</strain>
    </source>
</reference>